<evidence type="ECO:0000256" key="1">
    <source>
        <dbReference type="ARBA" id="ARBA00006814"/>
    </source>
</evidence>
<evidence type="ECO:0000313" key="6">
    <source>
        <dbReference type="Proteomes" id="UP000078534"/>
    </source>
</evidence>
<dbReference type="AlphaFoldDB" id="A0A179SW62"/>
<dbReference type="STRING" id="152268.A6K24_23930"/>
<dbReference type="Pfam" id="PF01750">
    <property type="entry name" value="HycI"/>
    <property type="match status" value="1"/>
</dbReference>
<evidence type="ECO:0000256" key="3">
    <source>
        <dbReference type="ARBA" id="ARBA00022750"/>
    </source>
</evidence>
<dbReference type="GO" id="GO:0008047">
    <property type="term" value="F:enzyme activator activity"/>
    <property type="evidence" value="ECO:0007669"/>
    <property type="project" value="InterPro"/>
</dbReference>
<dbReference type="PANTHER" id="PTHR30302:SF1">
    <property type="entry name" value="HYDROGENASE 2 MATURATION PROTEASE"/>
    <property type="match status" value="1"/>
</dbReference>
<dbReference type="SUPFAM" id="SSF53163">
    <property type="entry name" value="HybD-like"/>
    <property type="match status" value="1"/>
</dbReference>
<dbReference type="PRINTS" id="PR00446">
    <property type="entry name" value="HYDRGNUPTAKE"/>
</dbReference>
<keyword evidence="2 5" id="KW-0645">Protease</keyword>
<dbReference type="PANTHER" id="PTHR30302">
    <property type="entry name" value="HYDROGENASE 1 MATURATION PROTEASE"/>
    <property type="match status" value="1"/>
</dbReference>
<dbReference type="Proteomes" id="UP000078534">
    <property type="component" value="Unassembled WGS sequence"/>
</dbReference>
<gene>
    <name evidence="5" type="ORF">A6K24_23930</name>
</gene>
<dbReference type="OrthoDB" id="9794619at2"/>
<name>A0A179SW62_9BACI</name>
<dbReference type="EMBL" id="LWSG01000020">
    <property type="protein sequence ID" value="OAS85614.1"/>
    <property type="molecule type" value="Genomic_DNA"/>
</dbReference>
<evidence type="ECO:0000313" key="5">
    <source>
        <dbReference type="EMBL" id="OAS85614.1"/>
    </source>
</evidence>
<dbReference type="CDD" id="cd00518">
    <property type="entry name" value="H2MP"/>
    <property type="match status" value="1"/>
</dbReference>
<comment type="similarity">
    <text evidence="1">Belongs to the peptidase A31 family.</text>
</comment>
<accession>A0A179SW62</accession>
<sequence length="151" mass="17130">MENIIVLGIGNILMMDDGIGIDLIEQLSKLNRTPHVSFLIGESDIDYCMDQIMNATFVIIVDAVFSGNEPGELTVYPLANLHEYQTLDISAHNFHLFQSLYQQKESIKGYLIGVEPYEIRFHIGLSKTLREKWKTILQDVSQTIDSLIAKN</sequence>
<keyword evidence="6" id="KW-1185">Reference proteome</keyword>
<protein>
    <submittedName>
        <fullName evidence="5">Hydrogenase maturation protease</fullName>
    </submittedName>
</protein>
<dbReference type="GO" id="GO:0016485">
    <property type="term" value="P:protein processing"/>
    <property type="evidence" value="ECO:0007669"/>
    <property type="project" value="TreeGrafter"/>
</dbReference>
<keyword evidence="3" id="KW-0064">Aspartyl protease</keyword>
<dbReference type="InterPro" id="IPR000671">
    <property type="entry name" value="Peptidase_A31"/>
</dbReference>
<evidence type="ECO:0000256" key="4">
    <source>
        <dbReference type="ARBA" id="ARBA00022801"/>
    </source>
</evidence>
<keyword evidence="4" id="KW-0378">Hydrolase</keyword>
<proteinExistence type="inferred from homology"/>
<evidence type="ECO:0000256" key="2">
    <source>
        <dbReference type="ARBA" id="ARBA00022670"/>
    </source>
</evidence>
<reference evidence="6" key="1">
    <citation type="submission" date="2016-04" db="EMBL/GenBank/DDBJ databases">
        <authorList>
            <person name="Lyu Z."/>
            <person name="Lyu W."/>
        </authorList>
    </citation>
    <scope>NUCLEOTIDE SEQUENCE [LARGE SCALE GENOMIC DNA]</scope>
    <source>
        <strain evidence="6">C44</strain>
    </source>
</reference>
<dbReference type="NCBIfam" id="TIGR00072">
    <property type="entry name" value="hydrog_prot"/>
    <property type="match status" value="1"/>
</dbReference>
<dbReference type="Gene3D" id="3.40.50.1450">
    <property type="entry name" value="HybD-like"/>
    <property type="match status" value="1"/>
</dbReference>
<comment type="caution">
    <text evidence="5">The sequence shown here is derived from an EMBL/GenBank/DDBJ whole genome shotgun (WGS) entry which is preliminary data.</text>
</comment>
<dbReference type="GO" id="GO:0004190">
    <property type="term" value="F:aspartic-type endopeptidase activity"/>
    <property type="evidence" value="ECO:0007669"/>
    <property type="project" value="UniProtKB-KW"/>
</dbReference>
<dbReference type="InterPro" id="IPR023430">
    <property type="entry name" value="Pept_HybD-like_dom_sf"/>
</dbReference>
<dbReference type="RefSeq" id="WP_066333605.1">
    <property type="nucleotide sequence ID" value="NZ_LWSG01000020.1"/>
</dbReference>
<organism evidence="5 6">
    <name type="scientific">Metabacillus litoralis</name>
    <dbReference type="NCBI Taxonomy" id="152268"/>
    <lineage>
        <taxon>Bacteria</taxon>
        <taxon>Bacillati</taxon>
        <taxon>Bacillota</taxon>
        <taxon>Bacilli</taxon>
        <taxon>Bacillales</taxon>
        <taxon>Bacillaceae</taxon>
        <taxon>Metabacillus</taxon>
    </lineage>
</organism>